<evidence type="ECO:0000313" key="1">
    <source>
        <dbReference type="EMBL" id="MPN08518.1"/>
    </source>
</evidence>
<comment type="caution">
    <text evidence="1">The sequence shown here is derived from an EMBL/GenBank/DDBJ whole genome shotgun (WGS) entry which is preliminary data.</text>
</comment>
<gene>
    <name evidence="1" type="ORF">SDC9_155800</name>
</gene>
<dbReference type="EMBL" id="VSSQ01054572">
    <property type="protein sequence ID" value="MPN08518.1"/>
    <property type="molecule type" value="Genomic_DNA"/>
</dbReference>
<reference evidence="1" key="1">
    <citation type="submission" date="2019-08" db="EMBL/GenBank/DDBJ databases">
        <authorList>
            <person name="Kucharzyk K."/>
            <person name="Murdoch R.W."/>
            <person name="Higgins S."/>
            <person name="Loffler F."/>
        </authorList>
    </citation>
    <scope>NUCLEOTIDE SEQUENCE</scope>
</reference>
<dbReference type="AlphaFoldDB" id="A0A645F2H4"/>
<protein>
    <submittedName>
        <fullName evidence="1">Uncharacterized protein</fullName>
    </submittedName>
</protein>
<proteinExistence type="predicted"/>
<sequence>MKMQMMSCITVSAIIDFVWLKSGMQRFCNMIDIRKEGVSLFICQFCHFTDVFVGRNNDTSLVALFLEQIEL</sequence>
<name>A0A645F2H4_9ZZZZ</name>
<organism evidence="1">
    <name type="scientific">bioreactor metagenome</name>
    <dbReference type="NCBI Taxonomy" id="1076179"/>
    <lineage>
        <taxon>unclassified sequences</taxon>
        <taxon>metagenomes</taxon>
        <taxon>ecological metagenomes</taxon>
    </lineage>
</organism>
<accession>A0A645F2H4</accession>